<evidence type="ECO:0000259" key="12">
    <source>
        <dbReference type="SMART" id="SM01038"/>
    </source>
</evidence>
<accession>A0ABR7XMV8</accession>
<comment type="caution">
    <text evidence="13">The sequence shown here is derived from an EMBL/GenBank/DDBJ whole genome shotgun (WGS) entry which is preliminary data.</text>
</comment>
<dbReference type="EC" id="3.2.1.23" evidence="5 10"/>
<keyword evidence="8 10" id="KW-0326">Glycosidase</keyword>
<dbReference type="InterPro" id="IPR008979">
    <property type="entry name" value="Galactose-bd-like_sf"/>
</dbReference>
<evidence type="ECO:0000256" key="5">
    <source>
        <dbReference type="ARBA" id="ARBA00012756"/>
    </source>
</evidence>
<comment type="similarity">
    <text evidence="3 10">Belongs to the glycosyl hydrolase 2 family.</text>
</comment>
<dbReference type="Pfam" id="PF02836">
    <property type="entry name" value="Glyco_hydro_2_C"/>
    <property type="match status" value="1"/>
</dbReference>
<dbReference type="InterPro" id="IPR006101">
    <property type="entry name" value="Glyco_hydro_2"/>
</dbReference>
<dbReference type="InterPro" id="IPR006102">
    <property type="entry name" value="Ig-like_GH2"/>
</dbReference>
<dbReference type="Gene3D" id="2.60.40.10">
    <property type="entry name" value="Immunoglobulins"/>
    <property type="match status" value="2"/>
</dbReference>
<gene>
    <name evidence="13" type="ORF">H8B21_02905</name>
</gene>
<dbReference type="InterPro" id="IPR014718">
    <property type="entry name" value="GH-type_carb-bd"/>
</dbReference>
<dbReference type="PROSITE" id="PS00608">
    <property type="entry name" value="GLYCOSYL_HYDROL_F2_2"/>
    <property type="match status" value="1"/>
</dbReference>
<dbReference type="Pfam" id="PF02929">
    <property type="entry name" value="Bgal_small_N"/>
    <property type="match status" value="1"/>
</dbReference>
<dbReference type="InterPro" id="IPR011013">
    <property type="entry name" value="Gal_mutarotase_sf_dom"/>
</dbReference>
<keyword evidence="14" id="KW-1185">Reference proteome</keyword>
<keyword evidence="6 10" id="KW-0378">Hydrolase</keyword>
<dbReference type="InterPro" id="IPR032312">
    <property type="entry name" value="LacZ_4"/>
</dbReference>
<dbReference type="SUPFAM" id="SSF51445">
    <property type="entry name" value="(Trans)glycosidases"/>
    <property type="match status" value="1"/>
</dbReference>
<feature type="domain" description="Beta galactosidase small chain/" evidence="12">
    <location>
        <begin position="820"/>
        <end position="1088"/>
    </location>
</feature>
<feature type="chain" id="PRO_5047366366" description="Beta-galactosidase" evidence="11">
    <location>
        <begin position="30"/>
        <end position="1101"/>
    </location>
</feature>
<evidence type="ECO:0000256" key="8">
    <source>
        <dbReference type="ARBA" id="ARBA00023295"/>
    </source>
</evidence>
<sequence length="1101" mass="125657">MWDKKYTGVKKSTVIFGLLFGLSSLSAQGQTVDGKPAVIPPVPDGKIASAWEDPTITAINREPARATAYSYASIAEALENNRETNKRLLFLNGEWNFKFAIKPADAPKDFHLTEVSGWDKISVPSNWEMKGYDIPIYRSAVYPFLPIDPPRIPTDYNAVGSYQRTFDLPADWDGMNVTLHFGAVSSAYHLWINDRYVGYAEDSHLPSEFNATPYLKAGKNRISVQVIRWSDASYLEDQDHWRMSGIHRDVYLMAEPKVRIADFHWQATLDSAYRDAKFSLRPKIDNFSGDSINGFTVKAQLYDEANNPLLPQELQRDAGEIFDEIYPRLDNVKFGLLETNISNPKKWSAEDPNVYRLVITLYDKRGQLLEAKSCNVGFRSIEISKETGAFLVNGKLTKLYGVNRHDHHPERGKALTREDMEADIRQIKQFNFNAIRTSHYPNDPYVYELCDRYGIMVMDEANLETHGLGGKLMNDPAWLVAHMERITRLVERDKNHPSVVIWSLGNESGRGPTTAAMAAWVHDFDITRPLHYEPAMGSHQLPGYIDPSDPRYPKSNAHAYRLQNIQDQYYVDIVSRFYPGIFTPELLLEQDNGDNRPILFVEYSHSMGNSTGNMKDFWDIFRSHPRLIGGFIWDYKDQALVRQDSVYGKVLAYGGDFGEKIHNGAFSLNGIVDAWNRPKAAMYDNKRIYQPAEIVLLNSKAARVKIKNRAVEHNLNRYQPAMLIRENGEVVKEVKLPDMDLAAGDSIDMDLLSYIPVKPKKEKEYQLDIQFRLKADELWASEGFVVSSSQIRWQELGSVMKPLKSTGKPLKVAENNTEYRVTGATFEAIFVKSSGGLQRLVYNGQEIINGAVLPNFVRPATENDRRGWKPDRKLKYWYNEAKLTGMSMREETDAVHIQSHYALPGDSAKVTVNYVVRQHGIVSVNYQLEVKDGLPNMPKVGLQLGINPTFEQIQYYGLGFMENYPDRAYGFDLGVYATDINEFMEPYLVPQENGNRMDVRWFQLHHKKQGGLLVMGDQPLYMSAWPYSQKAIEENKHWFKLKKEGKITLNVDLKQMGVGGNDSWTDVSAPLEKYQVPAKNYSYSFHLIPMDAKADVKQYIQ</sequence>
<feature type="signal peptide" evidence="11">
    <location>
        <begin position="1"/>
        <end position="29"/>
    </location>
</feature>
<dbReference type="Proteomes" id="UP000651112">
    <property type="component" value="Unassembled WGS sequence"/>
</dbReference>
<evidence type="ECO:0000256" key="4">
    <source>
        <dbReference type="ARBA" id="ARBA00011245"/>
    </source>
</evidence>
<dbReference type="InterPro" id="IPR050347">
    <property type="entry name" value="Bact_Beta-galactosidase"/>
</dbReference>
<dbReference type="SUPFAM" id="SSF49303">
    <property type="entry name" value="beta-Galactosidase/glucuronidase domain"/>
    <property type="match status" value="2"/>
</dbReference>
<dbReference type="PANTHER" id="PTHR46323:SF2">
    <property type="entry name" value="BETA-GALACTOSIDASE"/>
    <property type="match status" value="1"/>
</dbReference>
<dbReference type="InterPro" id="IPR023230">
    <property type="entry name" value="Glyco_hydro_2_CS"/>
</dbReference>
<evidence type="ECO:0000256" key="3">
    <source>
        <dbReference type="ARBA" id="ARBA00007401"/>
    </source>
</evidence>
<organism evidence="13 14">
    <name type="scientific">Sphingobacterium chuzhouense</name>
    <dbReference type="NCBI Taxonomy" id="1742264"/>
    <lineage>
        <taxon>Bacteria</taxon>
        <taxon>Pseudomonadati</taxon>
        <taxon>Bacteroidota</taxon>
        <taxon>Sphingobacteriia</taxon>
        <taxon>Sphingobacteriales</taxon>
        <taxon>Sphingobacteriaceae</taxon>
        <taxon>Sphingobacterium</taxon>
    </lineage>
</organism>
<dbReference type="SMART" id="SM01038">
    <property type="entry name" value="Bgal_small_N"/>
    <property type="match status" value="1"/>
</dbReference>
<evidence type="ECO:0000313" key="14">
    <source>
        <dbReference type="Proteomes" id="UP000651112"/>
    </source>
</evidence>
<evidence type="ECO:0000256" key="7">
    <source>
        <dbReference type="ARBA" id="ARBA00022837"/>
    </source>
</evidence>
<dbReference type="InterPro" id="IPR006103">
    <property type="entry name" value="Glyco_hydro_2_cat"/>
</dbReference>
<comment type="cofactor">
    <cofactor evidence="2">
        <name>Ca(2+)</name>
        <dbReference type="ChEBI" id="CHEBI:29108"/>
    </cofactor>
</comment>
<dbReference type="InterPro" id="IPR017853">
    <property type="entry name" value="GH"/>
</dbReference>
<comment type="catalytic activity">
    <reaction evidence="1 10">
        <text>Hydrolysis of terminal non-reducing beta-D-galactose residues in beta-D-galactosides.</text>
        <dbReference type="EC" id="3.2.1.23"/>
    </reaction>
</comment>
<dbReference type="PANTHER" id="PTHR46323">
    <property type="entry name" value="BETA-GALACTOSIDASE"/>
    <property type="match status" value="1"/>
</dbReference>
<evidence type="ECO:0000313" key="13">
    <source>
        <dbReference type="EMBL" id="MBD1420510.1"/>
    </source>
</evidence>
<dbReference type="Pfam" id="PF00703">
    <property type="entry name" value="Glyco_hydro_2"/>
    <property type="match status" value="1"/>
</dbReference>
<comment type="subunit">
    <text evidence="4">Monomer.</text>
</comment>
<dbReference type="Pfam" id="PF16353">
    <property type="entry name" value="LacZ_4"/>
    <property type="match status" value="1"/>
</dbReference>
<evidence type="ECO:0000256" key="9">
    <source>
        <dbReference type="ARBA" id="ARBA00032230"/>
    </source>
</evidence>
<dbReference type="Pfam" id="PF02837">
    <property type="entry name" value="Glyco_hydro_2_N"/>
    <property type="match status" value="1"/>
</dbReference>
<keyword evidence="7" id="KW-0106">Calcium</keyword>
<dbReference type="PROSITE" id="PS00719">
    <property type="entry name" value="GLYCOSYL_HYDROL_F2_1"/>
    <property type="match status" value="1"/>
</dbReference>
<dbReference type="InterPro" id="IPR004199">
    <property type="entry name" value="B-gal_small/dom_5"/>
</dbReference>
<dbReference type="Gene3D" id="3.20.20.80">
    <property type="entry name" value="Glycosidases"/>
    <property type="match status" value="1"/>
</dbReference>
<reference evidence="13 14" key="1">
    <citation type="submission" date="2020-08" db="EMBL/GenBank/DDBJ databases">
        <title>Sphingobacterium sp. DN00404 isolated from aquaculture water.</title>
        <authorList>
            <person name="Zhang M."/>
        </authorList>
    </citation>
    <scope>NUCLEOTIDE SEQUENCE [LARGE SCALE GENOMIC DNA]</scope>
    <source>
        <strain evidence="13 14">KCTC 42746</strain>
    </source>
</reference>
<dbReference type="Gene3D" id="2.70.98.10">
    <property type="match status" value="1"/>
</dbReference>
<dbReference type="InterPro" id="IPR006104">
    <property type="entry name" value="Glyco_hydro_2_N"/>
</dbReference>
<dbReference type="Gene3D" id="2.60.120.260">
    <property type="entry name" value="Galactose-binding domain-like"/>
    <property type="match status" value="1"/>
</dbReference>
<dbReference type="InterPro" id="IPR023232">
    <property type="entry name" value="Glyco_hydro_2_AS"/>
</dbReference>
<dbReference type="PRINTS" id="PR00132">
    <property type="entry name" value="GLHYDRLASE2"/>
</dbReference>
<name>A0ABR7XMV8_9SPHI</name>
<dbReference type="InterPro" id="IPR036156">
    <property type="entry name" value="Beta-gal/glucu_dom_sf"/>
</dbReference>
<evidence type="ECO:0000256" key="1">
    <source>
        <dbReference type="ARBA" id="ARBA00001412"/>
    </source>
</evidence>
<evidence type="ECO:0000256" key="11">
    <source>
        <dbReference type="SAM" id="SignalP"/>
    </source>
</evidence>
<proteinExistence type="inferred from homology"/>
<protein>
    <recommendedName>
        <fullName evidence="5 10">Beta-galactosidase</fullName>
        <ecNumber evidence="5 10">3.2.1.23</ecNumber>
    </recommendedName>
    <alternativeName>
        <fullName evidence="9 10">Lactase</fullName>
    </alternativeName>
</protein>
<evidence type="ECO:0000256" key="6">
    <source>
        <dbReference type="ARBA" id="ARBA00022801"/>
    </source>
</evidence>
<keyword evidence="11" id="KW-0732">Signal</keyword>
<dbReference type="InterPro" id="IPR013783">
    <property type="entry name" value="Ig-like_fold"/>
</dbReference>
<dbReference type="SUPFAM" id="SSF49785">
    <property type="entry name" value="Galactose-binding domain-like"/>
    <property type="match status" value="1"/>
</dbReference>
<evidence type="ECO:0000256" key="2">
    <source>
        <dbReference type="ARBA" id="ARBA00001913"/>
    </source>
</evidence>
<dbReference type="EMBL" id="JACNYL010000001">
    <property type="protein sequence ID" value="MBD1420510.1"/>
    <property type="molecule type" value="Genomic_DNA"/>
</dbReference>
<dbReference type="SUPFAM" id="SSF74650">
    <property type="entry name" value="Galactose mutarotase-like"/>
    <property type="match status" value="1"/>
</dbReference>
<evidence type="ECO:0000256" key="10">
    <source>
        <dbReference type="RuleBase" id="RU361154"/>
    </source>
</evidence>